<evidence type="ECO:0000259" key="11">
    <source>
        <dbReference type="PROSITE" id="PS50887"/>
    </source>
</evidence>
<dbReference type="EMBL" id="FNNE01000004">
    <property type="protein sequence ID" value="SDW76341.1"/>
    <property type="molecule type" value="Genomic_DNA"/>
</dbReference>
<keyword evidence="7 10" id="KW-0472">Membrane</keyword>
<comment type="subcellular location">
    <subcellularLocation>
        <location evidence="2">Cell membrane</location>
        <topology evidence="2">Multi-pass membrane protein</topology>
    </subcellularLocation>
</comment>
<feature type="transmembrane region" description="Helical" evidence="10">
    <location>
        <begin position="153"/>
        <end position="178"/>
    </location>
</feature>
<dbReference type="EC" id="2.7.7.65" evidence="3"/>
<keyword evidence="6 10" id="KW-1133">Transmembrane helix</keyword>
<keyword evidence="9" id="KW-0175">Coiled coil</keyword>
<feature type="transmembrane region" description="Helical" evidence="10">
    <location>
        <begin position="242"/>
        <end position="263"/>
    </location>
</feature>
<dbReference type="InterPro" id="IPR007895">
    <property type="entry name" value="MASE1"/>
</dbReference>
<evidence type="ECO:0000256" key="5">
    <source>
        <dbReference type="ARBA" id="ARBA00022692"/>
    </source>
</evidence>
<dbReference type="GO" id="GO:0005886">
    <property type="term" value="C:plasma membrane"/>
    <property type="evidence" value="ECO:0007669"/>
    <property type="project" value="UniProtKB-SubCell"/>
</dbReference>
<dbReference type="PANTHER" id="PTHR45138">
    <property type="entry name" value="REGULATORY COMPONENTS OF SENSORY TRANSDUCTION SYSTEM"/>
    <property type="match status" value="1"/>
</dbReference>
<organism evidence="13 14">
    <name type="scientific">Marinobacter mobilis</name>
    <dbReference type="NCBI Taxonomy" id="488533"/>
    <lineage>
        <taxon>Bacteria</taxon>
        <taxon>Pseudomonadati</taxon>
        <taxon>Pseudomonadota</taxon>
        <taxon>Gammaproteobacteria</taxon>
        <taxon>Pseudomonadales</taxon>
        <taxon>Marinobacteraceae</taxon>
        <taxon>Marinobacter</taxon>
    </lineage>
</organism>
<feature type="coiled-coil region" evidence="9">
    <location>
        <begin position="295"/>
        <end position="333"/>
    </location>
</feature>
<dbReference type="Pfam" id="PF00990">
    <property type="entry name" value="GGDEF"/>
    <property type="match status" value="1"/>
</dbReference>
<dbReference type="FunFam" id="3.30.70.270:FF:000001">
    <property type="entry name" value="Diguanylate cyclase domain protein"/>
    <property type="match status" value="1"/>
</dbReference>
<evidence type="ECO:0000313" key="14">
    <source>
        <dbReference type="Proteomes" id="UP000199675"/>
    </source>
</evidence>
<dbReference type="PANTHER" id="PTHR45138:SF9">
    <property type="entry name" value="DIGUANYLATE CYCLASE DGCM-RELATED"/>
    <property type="match status" value="1"/>
</dbReference>
<feature type="domain" description="GGDEF" evidence="11">
    <location>
        <begin position="368"/>
        <end position="499"/>
    </location>
</feature>
<gene>
    <name evidence="12" type="ORF">SAMN04487960_10471</name>
    <name evidence="13" type="ORF">SAMN04487960_110170</name>
</gene>
<proteinExistence type="predicted"/>
<dbReference type="SUPFAM" id="SSF55073">
    <property type="entry name" value="Nucleotide cyclase"/>
    <property type="match status" value="1"/>
</dbReference>
<feature type="transmembrane region" description="Helical" evidence="10">
    <location>
        <begin position="216"/>
        <end position="235"/>
    </location>
</feature>
<evidence type="ECO:0000256" key="10">
    <source>
        <dbReference type="SAM" id="Phobius"/>
    </source>
</evidence>
<dbReference type="InterPro" id="IPR043128">
    <property type="entry name" value="Rev_trsase/Diguanyl_cyclase"/>
</dbReference>
<evidence type="ECO:0000256" key="8">
    <source>
        <dbReference type="ARBA" id="ARBA00034247"/>
    </source>
</evidence>
<dbReference type="AlphaFoldDB" id="A0A1H3CGW4"/>
<evidence type="ECO:0000256" key="7">
    <source>
        <dbReference type="ARBA" id="ARBA00023136"/>
    </source>
</evidence>
<dbReference type="STRING" id="488533.SAMN04487960_10471"/>
<evidence type="ECO:0000256" key="9">
    <source>
        <dbReference type="SAM" id="Coils"/>
    </source>
</evidence>
<feature type="transmembrane region" description="Helical" evidence="10">
    <location>
        <begin position="81"/>
        <end position="102"/>
    </location>
</feature>
<reference evidence="13 14" key="1">
    <citation type="submission" date="2016-10" db="EMBL/GenBank/DDBJ databases">
        <authorList>
            <person name="de Groot N.N."/>
        </authorList>
    </citation>
    <scope>NUCLEOTIDE SEQUENCE [LARGE SCALE GENOMIC DNA]</scope>
    <source>
        <strain evidence="13 14">CGMCC 1.7059</strain>
    </source>
</reference>
<dbReference type="Gene3D" id="3.30.70.270">
    <property type="match status" value="1"/>
</dbReference>
<comment type="catalytic activity">
    <reaction evidence="8">
        <text>2 GTP = 3',3'-c-di-GMP + 2 diphosphate</text>
        <dbReference type="Rhea" id="RHEA:24898"/>
        <dbReference type="ChEBI" id="CHEBI:33019"/>
        <dbReference type="ChEBI" id="CHEBI:37565"/>
        <dbReference type="ChEBI" id="CHEBI:58805"/>
        <dbReference type="EC" id="2.7.7.65"/>
    </reaction>
</comment>
<dbReference type="GO" id="GO:0052621">
    <property type="term" value="F:diguanylate cyclase activity"/>
    <property type="evidence" value="ECO:0007669"/>
    <property type="project" value="UniProtKB-EC"/>
</dbReference>
<dbReference type="NCBIfam" id="TIGR00254">
    <property type="entry name" value="GGDEF"/>
    <property type="match status" value="1"/>
</dbReference>
<dbReference type="SMART" id="SM00267">
    <property type="entry name" value="GGDEF"/>
    <property type="match status" value="1"/>
</dbReference>
<keyword evidence="4" id="KW-1003">Cell membrane</keyword>
<evidence type="ECO:0000256" key="6">
    <source>
        <dbReference type="ARBA" id="ARBA00022989"/>
    </source>
</evidence>
<sequence length="506" mass="56034">MSRYPFTLFPLATALLYYLGAYIGVHFAALESGIVVFWPPNAILLAALLCRPVKSWPPIVLAVIVAEVAADVPAFTVTEAVLFGMINATECMLAAALIRYARGGAVDWKDPADLGVFLVTVFFIASPLAAVGGASVYTFILGSDSPFLTSWRLWWIGDATGLIILTPCMHMMFSLAEARPGLNLPASKQLELLVAWVIGLTICFLVFSANLQSENYLALTPLAVLLAPVWIGVRFSPLASSILAAVVALYAAFSTAAGIGPFIRDQQDQSALLTQEFTVLFTVLVLYIAAFVHQNRRKSTELELALSELRQLNEALEERVQMRTEELSEANQRLQQLALTDELTGIYNRRKIQILGQEEVERSQRTQRPFCILLLDLDHFKQINDRYGHDMGDRCLQAFALGVQSAIRTMDRFGRWGGEEFIIIVPESDTVDLARLSQKLLDRVRTIAVPIQDEQLSLSVSIGIAQWHHNSFDKLLSEADQALYRAKEQGRARAEFSTTETIPAPD</sequence>
<feature type="transmembrane region" description="Helical" evidence="10">
    <location>
        <begin position="190"/>
        <end position="210"/>
    </location>
</feature>
<keyword evidence="5 10" id="KW-0812">Transmembrane</keyword>
<feature type="transmembrane region" description="Helical" evidence="10">
    <location>
        <begin position="269"/>
        <end position="292"/>
    </location>
</feature>
<keyword evidence="14" id="KW-1185">Reference proteome</keyword>
<protein>
    <recommendedName>
        <fullName evidence="3">diguanylate cyclase</fullName>
        <ecNumber evidence="3">2.7.7.65</ecNumber>
    </recommendedName>
</protein>
<dbReference type="InterPro" id="IPR050469">
    <property type="entry name" value="Diguanylate_Cyclase"/>
</dbReference>
<dbReference type="InterPro" id="IPR000160">
    <property type="entry name" value="GGDEF_dom"/>
</dbReference>
<evidence type="ECO:0000313" key="13">
    <source>
        <dbReference type="EMBL" id="SDX53391.1"/>
    </source>
</evidence>
<dbReference type="Proteomes" id="UP000199675">
    <property type="component" value="Unassembled WGS sequence"/>
</dbReference>
<dbReference type="Pfam" id="PF05231">
    <property type="entry name" value="MASE1"/>
    <property type="match status" value="1"/>
</dbReference>
<name>A0A1H3CGW4_9GAMM</name>
<accession>A0A1H3CGW4</accession>
<dbReference type="CDD" id="cd01949">
    <property type="entry name" value="GGDEF"/>
    <property type="match status" value="1"/>
</dbReference>
<feature type="transmembrane region" description="Helical" evidence="10">
    <location>
        <begin position="114"/>
        <end position="141"/>
    </location>
</feature>
<evidence type="ECO:0000256" key="1">
    <source>
        <dbReference type="ARBA" id="ARBA00001946"/>
    </source>
</evidence>
<comment type="cofactor">
    <cofactor evidence="1">
        <name>Mg(2+)</name>
        <dbReference type="ChEBI" id="CHEBI:18420"/>
    </cofactor>
</comment>
<dbReference type="InterPro" id="IPR029787">
    <property type="entry name" value="Nucleotide_cyclase"/>
</dbReference>
<dbReference type="EMBL" id="FNNE01000010">
    <property type="protein sequence ID" value="SDX53391.1"/>
    <property type="molecule type" value="Genomic_DNA"/>
</dbReference>
<evidence type="ECO:0000256" key="2">
    <source>
        <dbReference type="ARBA" id="ARBA00004651"/>
    </source>
</evidence>
<evidence type="ECO:0000256" key="3">
    <source>
        <dbReference type="ARBA" id="ARBA00012528"/>
    </source>
</evidence>
<dbReference type="PROSITE" id="PS50887">
    <property type="entry name" value="GGDEF"/>
    <property type="match status" value="1"/>
</dbReference>
<evidence type="ECO:0000313" key="12">
    <source>
        <dbReference type="EMBL" id="SDW76341.1"/>
    </source>
</evidence>
<evidence type="ECO:0000256" key="4">
    <source>
        <dbReference type="ARBA" id="ARBA00022475"/>
    </source>
</evidence>